<dbReference type="SMART" id="SM00596">
    <property type="entry name" value="PRE_C2HC"/>
    <property type="match status" value="1"/>
</dbReference>
<comment type="caution">
    <text evidence="2">The sequence shown here is derived from an EMBL/GenBank/DDBJ whole genome shotgun (WGS) entry which is preliminary data.</text>
</comment>
<reference evidence="2 3" key="1">
    <citation type="submission" date="2019-08" db="EMBL/GenBank/DDBJ databases">
        <title>Whole genome of Aphis craccivora.</title>
        <authorList>
            <person name="Voronova N.V."/>
            <person name="Shulinski R.S."/>
            <person name="Bandarenka Y.V."/>
            <person name="Zhorov D.G."/>
            <person name="Warner D."/>
        </authorList>
    </citation>
    <scope>NUCLEOTIDE SEQUENCE [LARGE SCALE GENOMIC DNA]</scope>
    <source>
        <strain evidence="2">180601</strain>
        <tissue evidence="2">Whole Body</tissue>
    </source>
</reference>
<feature type="domain" description="Pre-C2HC" evidence="1">
    <location>
        <begin position="70"/>
        <end position="138"/>
    </location>
</feature>
<feature type="non-terminal residue" evidence="2">
    <location>
        <position position="1"/>
    </location>
</feature>
<gene>
    <name evidence="2" type="ORF">FWK35_00028575</name>
</gene>
<protein>
    <recommendedName>
        <fullName evidence="1">Pre-C2HC domain-containing protein</fullName>
    </recommendedName>
</protein>
<organism evidence="2 3">
    <name type="scientific">Aphis craccivora</name>
    <name type="common">Cowpea aphid</name>
    <dbReference type="NCBI Taxonomy" id="307492"/>
    <lineage>
        <taxon>Eukaryota</taxon>
        <taxon>Metazoa</taxon>
        <taxon>Ecdysozoa</taxon>
        <taxon>Arthropoda</taxon>
        <taxon>Hexapoda</taxon>
        <taxon>Insecta</taxon>
        <taxon>Pterygota</taxon>
        <taxon>Neoptera</taxon>
        <taxon>Paraneoptera</taxon>
        <taxon>Hemiptera</taxon>
        <taxon>Sternorrhyncha</taxon>
        <taxon>Aphidomorpha</taxon>
        <taxon>Aphidoidea</taxon>
        <taxon>Aphididae</taxon>
        <taxon>Aphidini</taxon>
        <taxon>Aphis</taxon>
        <taxon>Aphis</taxon>
    </lineage>
</organism>
<dbReference type="Proteomes" id="UP000478052">
    <property type="component" value="Unassembled WGS sequence"/>
</dbReference>
<dbReference type="OrthoDB" id="6624230at2759"/>
<accession>A0A6G0VYM8</accession>
<dbReference type="InterPro" id="IPR006579">
    <property type="entry name" value="Pre_C2HC_dom"/>
</dbReference>
<dbReference type="Pfam" id="PF07530">
    <property type="entry name" value="PRE_C2HC"/>
    <property type="match status" value="1"/>
</dbReference>
<evidence type="ECO:0000259" key="1">
    <source>
        <dbReference type="SMART" id="SM00596"/>
    </source>
</evidence>
<evidence type="ECO:0000313" key="2">
    <source>
        <dbReference type="EMBL" id="KAF0714294.1"/>
    </source>
</evidence>
<sequence length="302" mass="34728">LLSRSNLPPPIIVRGVLDFIGFRDELVRLIGSNNFFFKSSTNDLKIQTTKPEYYRVIIHFLKENEAQYYTYQPRIAIKEEGYTVHQVSNIIHNTTKVKLPIFFVDLDPAEINKDIFNLTSLLHTRVKIEEPHKWKDIVQCLNCQEYGHSRKYCAYPQRCVRCEEHHTSTSCVKTRGTPATCALCKGDHPANYKGCQIYKQIQQLQSSSKRQGTNLKNTPYINKLNNTNCKITQQTMPVANLSSLPRRSYSQVTNNQILHTPPADQTNDLTLTNFINEFKALINPLLSLLTTVLDRLLSQNVK</sequence>
<dbReference type="AlphaFoldDB" id="A0A6G0VYM8"/>
<name>A0A6G0VYM8_APHCR</name>
<dbReference type="EMBL" id="VUJU01010457">
    <property type="protein sequence ID" value="KAF0714294.1"/>
    <property type="molecule type" value="Genomic_DNA"/>
</dbReference>
<proteinExistence type="predicted"/>
<evidence type="ECO:0000313" key="3">
    <source>
        <dbReference type="Proteomes" id="UP000478052"/>
    </source>
</evidence>
<keyword evidence="3" id="KW-1185">Reference proteome</keyword>